<dbReference type="AlphaFoldDB" id="A0AAN8QPA7"/>
<reference evidence="7 8" key="1">
    <citation type="submission" date="2021-04" db="EMBL/GenBank/DDBJ databases">
        <authorList>
            <person name="De Guttry C."/>
            <person name="Zahm M."/>
            <person name="Klopp C."/>
            <person name="Cabau C."/>
            <person name="Louis A."/>
            <person name="Berthelot C."/>
            <person name="Parey E."/>
            <person name="Roest Crollius H."/>
            <person name="Montfort J."/>
            <person name="Robinson-Rechavi M."/>
            <person name="Bucao C."/>
            <person name="Bouchez O."/>
            <person name="Gislard M."/>
            <person name="Lluch J."/>
            <person name="Milhes M."/>
            <person name="Lampietro C."/>
            <person name="Lopez Roques C."/>
            <person name="Donnadieu C."/>
            <person name="Braasch I."/>
            <person name="Desvignes T."/>
            <person name="Postlethwait J."/>
            <person name="Bobe J."/>
            <person name="Wedekind C."/>
            <person name="Guiguen Y."/>
        </authorList>
    </citation>
    <scope>NUCLEOTIDE SEQUENCE [LARGE SCALE GENOMIC DNA]</scope>
    <source>
        <strain evidence="7">Cs_M1</strain>
        <tissue evidence="7">Blood</tissue>
    </source>
</reference>
<proteinExistence type="predicted"/>
<evidence type="ECO:0000259" key="6">
    <source>
        <dbReference type="PROSITE" id="PS51039"/>
    </source>
</evidence>
<dbReference type="InterPro" id="IPR035896">
    <property type="entry name" value="AN1-like_Znf"/>
</dbReference>
<gene>
    <name evidence="7" type="ORF">J4Q44_G00173080</name>
</gene>
<name>A0AAN8QPA7_9TELE</name>
<dbReference type="GO" id="GO:0008270">
    <property type="term" value="F:zinc ion binding"/>
    <property type="evidence" value="ECO:0007669"/>
    <property type="project" value="UniProtKB-KW"/>
</dbReference>
<feature type="domain" description="AN1-type" evidence="6">
    <location>
        <begin position="66"/>
        <end position="114"/>
    </location>
</feature>
<dbReference type="FunFam" id="4.10.1110.10:FF:000003">
    <property type="entry name" value="AN1-type zinc finger protein 2B isoform X1"/>
    <property type="match status" value="1"/>
</dbReference>
<comment type="caution">
    <text evidence="7">The sequence shown here is derived from an EMBL/GenBank/DDBJ whole genome shotgun (WGS) entry which is preliminary data.</text>
</comment>
<dbReference type="Proteomes" id="UP001356427">
    <property type="component" value="Unassembled WGS sequence"/>
</dbReference>
<keyword evidence="8" id="KW-1185">Reference proteome</keyword>
<dbReference type="EMBL" id="JAGTTL010000015">
    <property type="protein sequence ID" value="KAK6311644.1"/>
    <property type="molecule type" value="Genomic_DNA"/>
</dbReference>
<evidence type="ECO:0000256" key="3">
    <source>
        <dbReference type="ARBA" id="ARBA00022771"/>
    </source>
</evidence>
<evidence type="ECO:0000313" key="7">
    <source>
        <dbReference type="EMBL" id="KAK6311644.1"/>
    </source>
</evidence>
<dbReference type="SMART" id="SM00154">
    <property type="entry name" value="ZnF_AN1"/>
    <property type="match status" value="1"/>
</dbReference>
<protein>
    <recommendedName>
        <fullName evidence="6">AN1-type domain-containing protein</fullName>
    </recommendedName>
</protein>
<dbReference type="GO" id="GO:0005783">
    <property type="term" value="C:endoplasmic reticulum"/>
    <property type="evidence" value="ECO:0007669"/>
    <property type="project" value="TreeGrafter"/>
</dbReference>
<organism evidence="7 8">
    <name type="scientific">Coregonus suidteri</name>
    <dbReference type="NCBI Taxonomy" id="861788"/>
    <lineage>
        <taxon>Eukaryota</taxon>
        <taxon>Metazoa</taxon>
        <taxon>Chordata</taxon>
        <taxon>Craniata</taxon>
        <taxon>Vertebrata</taxon>
        <taxon>Euteleostomi</taxon>
        <taxon>Actinopterygii</taxon>
        <taxon>Neopterygii</taxon>
        <taxon>Teleostei</taxon>
        <taxon>Protacanthopterygii</taxon>
        <taxon>Salmoniformes</taxon>
        <taxon>Salmonidae</taxon>
        <taxon>Coregoninae</taxon>
        <taxon>Coregonus</taxon>
    </lineage>
</organism>
<dbReference type="Pfam" id="PF01428">
    <property type="entry name" value="zf-AN1"/>
    <property type="match status" value="1"/>
</dbReference>
<keyword evidence="1" id="KW-0479">Metal-binding</keyword>
<dbReference type="InterPro" id="IPR000058">
    <property type="entry name" value="Znf_AN1"/>
</dbReference>
<evidence type="ECO:0000256" key="2">
    <source>
        <dbReference type="ARBA" id="ARBA00022737"/>
    </source>
</evidence>
<dbReference type="PROSITE" id="PS51039">
    <property type="entry name" value="ZF_AN1"/>
    <property type="match status" value="1"/>
</dbReference>
<evidence type="ECO:0000256" key="4">
    <source>
        <dbReference type="ARBA" id="ARBA00022833"/>
    </source>
</evidence>
<dbReference type="PANTHER" id="PTHR14677:SF20">
    <property type="entry name" value="ZINC FINGER AN1-TYPE CONTAINING 2A-RELATED"/>
    <property type="match status" value="1"/>
</dbReference>
<evidence type="ECO:0000256" key="1">
    <source>
        <dbReference type="ARBA" id="ARBA00022723"/>
    </source>
</evidence>
<keyword evidence="4" id="KW-0862">Zinc</keyword>
<dbReference type="GO" id="GO:0045047">
    <property type="term" value="P:protein targeting to ER"/>
    <property type="evidence" value="ECO:0007669"/>
    <property type="project" value="TreeGrafter"/>
</dbReference>
<dbReference type="SUPFAM" id="SSF118310">
    <property type="entry name" value="AN1-like Zinc finger"/>
    <property type="match status" value="1"/>
</dbReference>
<sequence>MVRKAHHPAERASELGMRWIQYPAVHHLLGKRKRRLEAGDVNLKIMQAVWLNQLSGVYHHSAMEFPDLGEHCSENSCKQLDFLPMRCDACEEIFCKDHISYANHKCMSSYKKDVQVPVRTLLRTRERYLQTNARKEAASRKK</sequence>
<dbReference type="PANTHER" id="PTHR14677">
    <property type="entry name" value="ARSENITE INDUCUBLE RNA ASSOCIATED PROTEIN AIP-1-RELATED"/>
    <property type="match status" value="1"/>
</dbReference>
<evidence type="ECO:0000256" key="5">
    <source>
        <dbReference type="PROSITE-ProRule" id="PRU00449"/>
    </source>
</evidence>
<accession>A0AAN8QPA7</accession>
<keyword evidence="2" id="KW-0677">Repeat</keyword>
<keyword evidence="3 5" id="KW-0863">Zinc-finger</keyword>
<dbReference type="Gene3D" id="4.10.1110.10">
    <property type="entry name" value="AN1-like Zinc finger"/>
    <property type="match status" value="1"/>
</dbReference>
<evidence type="ECO:0000313" key="8">
    <source>
        <dbReference type="Proteomes" id="UP001356427"/>
    </source>
</evidence>
<dbReference type="GO" id="GO:0043161">
    <property type="term" value="P:proteasome-mediated ubiquitin-dependent protein catabolic process"/>
    <property type="evidence" value="ECO:0007669"/>
    <property type="project" value="TreeGrafter"/>
</dbReference>